<gene>
    <name evidence="1" type="ORF">ASZ90_004428</name>
</gene>
<proteinExistence type="predicted"/>
<dbReference type="EMBL" id="LNQE01000610">
    <property type="protein sequence ID" value="KUG25746.1"/>
    <property type="molecule type" value="Genomic_DNA"/>
</dbReference>
<dbReference type="InterPro" id="IPR011990">
    <property type="entry name" value="TPR-like_helical_dom_sf"/>
</dbReference>
<dbReference type="AlphaFoldDB" id="A0A0W8FY96"/>
<evidence type="ECO:0000313" key="1">
    <source>
        <dbReference type="EMBL" id="KUG25746.1"/>
    </source>
</evidence>
<dbReference type="Gene3D" id="1.25.40.10">
    <property type="entry name" value="Tetratricopeptide repeat domain"/>
    <property type="match status" value="1"/>
</dbReference>
<sequence length="109" mass="12385">MAKLYQGRTIKNISERDSYLKAVEYYQVVYNNYPDLKNSDGEDVAPGALFMCGFLQANEINDLEAAEKTYKLFLEKFPDHELASSAEIELENLGLTPEEILMKAMAQPK</sequence>
<comment type="caution">
    <text evidence="1">The sequence shown here is derived from an EMBL/GenBank/DDBJ whole genome shotgun (WGS) entry which is preliminary data.</text>
</comment>
<name>A0A0W8FY96_9ZZZZ</name>
<organism evidence="1">
    <name type="scientific">hydrocarbon metagenome</name>
    <dbReference type="NCBI Taxonomy" id="938273"/>
    <lineage>
        <taxon>unclassified sequences</taxon>
        <taxon>metagenomes</taxon>
        <taxon>ecological metagenomes</taxon>
    </lineage>
</organism>
<accession>A0A0W8FY96</accession>
<protein>
    <recommendedName>
        <fullName evidence="2">Outer membrane lipoprotein BamD-like domain-containing protein</fullName>
    </recommendedName>
</protein>
<reference evidence="1" key="1">
    <citation type="journal article" date="2015" name="Proc. Natl. Acad. Sci. U.S.A.">
        <title>Networks of energetic and metabolic interactions define dynamics in microbial communities.</title>
        <authorList>
            <person name="Embree M."/>
            <person name="Liu J.K."/>
            <person name="Al-Bassam M.M."/>
            <person name="Zengler K."/>
        </authorList>
    </citation>
    <scope>NUCLEOTIDE SEQUENCE</scope>
</reference>
<evidence type="ECO:0008006" key="2">
    <source>
        <dbReference type="Google" id="ProtNLM"/>
    </source>
</evidence>